<keyword evidence="1" id="KW-1133">Transmembrane helix</keyword>
<protein>
    <submittedName>
        <fullName evidence="2">Uncharacterized protein</fullName>
    </submittedName>
</protein>
<sequence>MDVVVYILIFQGFLGGFDVLWNHEWKERLPTKSTAAIEQKIHGVRELFYALIFLGLAWFNWNGIWAWVLFSVIVIEIVLTAWDFVIEDKTRILSPVERITHLILSMMGGAYVALLIPVLIEWSHSPSIFICVEYGVRSWILTFLGIGVFGWGVRDLFSGLALTRNQDGQV</sequence>
<dbReference type="OrthoDB" id="9801773at2"/>
<name>G0A5B2_METMM</name>
<dbReference type="Proteomes" id="UP000008888">
    <property type="component" value="Chromosome"/>
</dbReference>
<dbReference type="KEGG" id="mmt:Metme_3245"/>
<feature type="transmembrane region" description="Helical" evidence="1">
    <location>
        <begin position="44"/>
        <end position="61"/>
    </location>
</feature>
<proteinExistence type="predicted"/>
<dbReference type="RefSeq" id="WP_013819845.1">
    <property type="nucleotide sequence ID" value="NC_015572.1"/>
</dbReference>
<dbReference type="EMBL" id="CP002738">
    <property type="protein sequence ID" value="AEG01618.1"/>
    <property type="molecule type" value="Genomic_DNA"/>
</dbReference>
<dbReference type="eggNOG" id="COG1090">
    <property type="taxonomic scope" value="Bacteria"/>
</dbReference>
<gene>
    <name evidence="2" type="ordered locus">Metme_3245</name>
</gene>
<evidence type="ECO:0000313" key="3">
    <source>
        <dbReference type="Proteomes" id="UP000008888"/>
    </source>
</evidence>
<keyword evidence="1" id="KW-0472">Membrane</keyword>
<evidence type="ECO:0000313" key="2">
    <source>
        <dbReference type="EMBL" id="AEG01618.1"/>
    </source>
</evidence>
<dbReference type="AlphaFoldDB" id="G0A5B2"/>
<feature type="transmembrane region" description="Helical" evidence="1">
    <location>
        <begin position="6"/>
        <end position="23"/>
    </location>
</feature>
<keyword evidence="3" id="KW-1185">Reference proteome</keyword>
<reference evidence="3" key="3">
    <citation type="submission" date="2011-05" db="EMBL/GenBank/DDBJ databases">
        <title>Complete sequence of Methylomonas methanica MC09.</title>
        <authorList>
            <consortium name="US DOE Joint Genome Institute"/>
            <person name="Lucas S."/>
            <person name="Han J."/>
            <person name="Lapidus A."/>
            <person name="Cheng J.-F."/>
            <person name="Goodwin L."/>
            <person name="Pitluck S."/>
            <person name="Peters L."/>
            <person name="Mikhailova N."/>
            <person name="Teshima H."/>
            <person name="Han C."/>
            <person name="Tapia R."/>
            <person name="Land M."/>
            <person name="Hauser L."/>
            <person name="Kyrpides N."/>
            <person name="Ivanova N."/>
            <person name="Pagani I."/>
            <person name="Stein L."/>
            <person name="Woyke T."/>
        </authorList>
    </citation>
    <scope>NUCLEOTIDE SEQUENCE [LARGE SCALE GENOMIC DNA]</scope>
    <source>
        <strain evidence="3">MC09</strain>
    </source>
</reference>
<feature type="transmembrane region" description="Helical" evidence="1">
    <location>
        <begin position="98"/>
        <end position="119"/>
    </location>
</feature>
<keyword evidence="1" id="KW-0812">Transmembrane</keyword>
<feature type="transmembrane region" description="Helical" evidence="1">
    <location>
        <begin position="139"/>
        <end position="157"/>
    </location>
</feature>
<reference evidence="2 3" key="1">
    <citation type="journal article" date="2011" name="J. Bacteriol.">
        <title>Complete Genome Sequence of the Aerobic Marine Methanotroph Methylomonas methanica MC09.</title>
        <authorList>
            <person name="Boden R."/>
            <person name="Cunliffe M."/>
            <person name="Scanlan J."/>
            <person name="Moussard H."/>
            <person name="Kits K.D."/>
            <person name="Klotz M.G."/>
            <person name="Jetten M.S."/>
            <person name="Vuilleumier S."/>
            <person name="Han J."/>
            <person name="Peters L."/>
            <person name="Mikhailova N."/>
            <person name="Teshima H."/>
            <person name="Tapia R."/>
            <person name="Kyrpides N."/>
            <person name="Ivanova N."/>
            <person name="Pagani I."/>
            <person name="Cheng J.F."/>
            <person name="Goodwin L."/>
            <person name="Han C."/>
            <person name="Hauser L."/>
            <person name="Land M.L."/>
            <person name="Lapidus A."/>
            <person name="Lucas S."/>
            <person name="Pitluck S."/>
            <person name="Woyke T."/>
            <person name="Stein L."/>
            <person name="Murrell J.C."/>
        </authorList>
    </citation>
    <scope>NUCLEOTIDE SEQUENCE [LARGE SCALE GENOMIC DNA]</scope>
    <source>
        <strain evidence="2 3">MC09</strain>
    </source>
</reference>
<dbReference type="HOGENOM" id="CLU_1568917_0_0_6"/>
<reference key="2">
    <citation type="submission" date="2011-05" db="EMBL/GenBank/DDBJ databases">
        <title>Complete genome sequence of the aerobic marine methanotroph Methylomonas methanica MC09.</title>
        <authorList>
            <person name="Boden R."/>
            <person name="Cunliffe M."/>
            <person name="Scanlan J."/>
            <person name="Moussard H."/>
            <person name="Kits K.D."/>
            <person name="Klotz M."/>
            <person name="Jetten M."/>
            <person name="Vuilleumier S."/>
            <person name="Han J."/>
            <person name="Peters L."/>
            <person name="Mikhailova N."/>
            <person name="Teshima H."/>
            <person name="Tapia R."/>
            <person name="Kyrpides N."/>
            <person name="Ivanova N."/>
            <person name="Pagani I."/>
            <person name="Cheng J.-F."/>
            <person name="Goodwin L."/>
            <person name="Han C."/>
            <person name="Hauser L."/>
            <person name="Land M."/>
            <person name="Lapidus A."/>
            <person name="Lucas S."/>
            <person name="Pitluck S."/>
            <person name="Woyke T."/>
            <person name="Stein L.Y."/>
            <person name="Murrell C."/>
        </authorList>
    </citation>
    <scope>NUCLEOTIDE SEQUENCE</scope>
    <source>
        <strain>MC09</strain>
    </source>
</reference>
<accession>G0A5B2</accession>
<organism evidence="2 3">
    <name type="scientific">Methylomonas methanica (strain DSM 25384 / MC09)</name>
    <dbReference type="NCBI Taxonomy" id="857087"/>
    <lineage>
        <taxon>Bacteria</taxon>
        <taxon>Pseudomonadati</taxon>
        <taxon>Pseudomonadota</taxon>
        <taxon>Gammaproteobacteria</taxon>
        <taxon>Methylococcales</taxon>
        <taxon>Methylococcaceae</taxon>
        <taxon>Methylomonas</taxon>
    </lineage>
</organism>
<dbReference type="STRING" id="857087.Metme_3245"/>
<evidence type="ECO:0000256" key="1">
    <source>
        <dbReference type="SAM" id="Phobius"/>
    </source>
</evidence>
<feature type="transmembrane region" description="Helical" evidence="1">
    <location>
        <begin position="67"/>
        <end position="86"/>
    </location>
</feature>